<dbReference type="PANTHER" id="PTHR46579:SF2">
    <property type="entry name" value="C2H2-TYPE DOMAIN-CONTAINING PROTEIN"/>
    <property type="match status" value="1"/>
</dbReference>
<dbReference type="Proteomes" id="UP000022910">
    <property type="component" value="Unassembled WGS sequence"/>
</dbReference>
<name>A0A015IW06_RHIIW</name>
<evidence type="ECO:0000313" key="2">
    <source>
        <dbReference type="Proteomes" id="UP000022910"/>
    </source>
</evidence>
<evidence type="ECO:0000313" key="1">
    <source>
        <dbReference type="EMBL" id="EXX61452.1"/>
    </source>
</evidence>
<dbReference type="InterPro" id="IPR004242">
    <property type="entry name" value="Transposase_21"/>
</dbReference>
<organism evidence="1 2">
    <name type="scientific">Rhizophagus irregularis (strain DAOM 197198w)</name>
    <name type="common">Glomus intraradices</name>
    <dbReference type="NCBI Taxonomy" id="1432141"/>
    <lineage>
        <taxon>Eukaryota</taxon>
        <taxon>Fungi</taxon>
        <taxon>Fungi incertae sedis</taxon>
        <taxon>Mucoromycota</taxon>
        <taxon>Glomeromycotina</taxon>
        <taxon>Glomeromycetes</taxon>
        <taxon>Glomerales</taxon>
        <taxon>Glomeraceae</taxon>
        <taxon>Rhizophagus</taxon>
    </lineage>
</organism>
<keyword evidence="2" id="KW-1185">Reference proteome</keyword>
<accession>A0A015IW06</accession>
<dbReference type="HOGENOM" id="CLU_002101_3_1_1"/>
<reference evidence="1 2" key="1">
    <citation type="submission" date="2014-02" db="EMBL/GenBank/DDBJ databases">
        <title>Single nucleus genome sequencing reveals high similarity among nuclei of an endomycorrhizal fungus.</title>
        <authorList>
            <person name="Lin K."/>
            <person name="Geurts R."/>
            <person name="Zhang Z."/>
            <person name="Limpens E."/>
            <person name="Saunders D.G."/>
            <person name="Mu D."/>
            <person name="Pang E."/>
            <person name="Cao H."/>
            <person name="Cha H."/>
            <person name="Lin T."/>
            <person name="Zhou Q."/>
            <person name="Shang Y."/>
            <person name="Li Y."/>
            <person name="Ivanov S."/>
            <person name="Sharma T."/>
            <person name="Velzen R.V."/>
            <person name="Ruijter N.D."/>
            <person name="Aanen D.K."/>
            <person name="Win J."/>
            <person name="Kamoun S."/>
            <person name="Bisseling T."/>
            <person name="Huang S."/>
        </authorList>
    </citation>
    <scope>NUCLEOTIDE SEQUENCE [LARGE SCALE GENOMIC DNA]</scope>
    <source>
        <strain evidence="2">DAOM197198w</strain>
    </source>
</reference>
<dbReference type="EMBL" id="JEMT01025599">
    <property type="protein sequence ID" value="EXX61452.1"/>
    <property type="molecule type" value="Genomic_DNA"/>
</dbReference>
<evidence type="ECO:0008006" key="3">
    <source>
        <dbReference type="Google" id="ProtNLM"/>
    </source>
</evidence>
<protein>
    <recommendedName>
        <fullName evidence="3">Transposase domain-containing protein</fullName>
    </recommendedName>
</protein>
<sequence length="577" mass="66581">MCADSDVEFSESWILIWIFKYQSRFRHSEVSISSLIGFFSQVLKDADPKRFANFPSSSYSAKKLLRIDKATKTYAVCPKCNNLYKIGEILGQNEQVTEALPGLKCSRVEFPKHPMKKYREVCGEELLKNIPVNNGYIKRPRIVFSMPDLKTQIFTMYQRPNFEQNLAKWANQHVNGDILADIYDGEVWKTFKSDDTLFFTPELADSNLGIMINLDWFQPFDQTIYSTGVIYGVICNLPREIRFRQENMLILGLLPGLHEVHADNINHFLSPIVMELLEFWTGVIIKTPNNPTGKTVRMAIICCSSDIPAARKLCGHISALAACHRCYKRANNGNFGNFDDMTDWFKPRDLEDFRQNAIAWRNCKTKDERNQHVSNNLVRWTELLRLPYFNPIRHCVVDPMHNLFLGIASWIVKRLWIDGGKISKDDLKIMEKRAEVIKLPADMGRIPNKISTGEGFSGFTADQWKTFILVYSTPIMWDLLSVNDREILGNFVRACSLLVCRIINTNEINEAHNRLLKIGQLIEEHYGENLITPNIHLSVHIAECCRDYGPIYSFWCYSFEQMNGILGKYFNNECLGF</sequence>
<proteinExistence type="predicted"/>
<comment type="caution">
    <text evidence="1">The sequence shown here is derived from an EMBL/GenBank/DDBJ whole genome shotgun (WGS) entry which is preliminary data.</text>
</comment>
<dbReference type="STRING" id="1432141.A0A015IW06"/>
<dbReference type="OMA" id="EINEAHN"/>
<dbReference type="Pfam" id="PF02992">
    <property type="entry name" value="Transposase_21"/>
    <property type="match status" value="1"/>
</dbReference>
<gene>
    <name evidence="1" type="ORF">RirG_171110</name>
</gene>
<dbReference type="PANTHER" id="PTHR46579">
    <property type="entry name" value="F5/8 TYPE C DOMAIN-CONTAINING PROTEIN-RELATED"/>
    <property type="match status" value="1"/>
</dbReference>
<dbReference type="AlphaFoldDB" id="A0A015IW06"/>